<keyword evidence="4" id="KW-0456">Lyase</keyword>
<evidence type="ECO:0000256" key="1">
    <source>
        <dbReference type="ARBA" id="ARBA00001933"/>
    </source>
</evidence>
<protein>
    <recommendedName>
        <fullName evidence="6">ornithine decarboxylase</fullName>
        <ecNumber evidence="6">4.1.1.17</ecNumber>
    </recommendedName>
</protein>
<dbReference type="InterPro" id="IPR022657">
    <property type="entry name" value="De-COase2_CS"/>
</dbReference>
<dbReference type="InterPro" id="IPR000183">
    <property type="entry name" value="Orn/DAP/Arg_de-COase"/>
</dbReference>
<evidence type="ECO:0000256" key="3">
    <source>
        <dbReference type="ARBA" id="ARBA00022898"/>
    </source>
</evidence>
<dbReference type="SUPFAM" id="SSF51419">
    <property type="entry name" value="PLP-binding barrel"/>
    <property type="match status" value="1"/>
</dbReference>
<dbReference type="InParanoid" id="A0A1B1AJZ5"/>
<dbReference type="PANTHER" id="PTHR11482:SF6">
    <property type="entry name" value="ORNITHINE DECARBOXYLASE 1-RELATED"/>
    <property type="match status" value="1"/>
</dbReference>
<accession>A0A1B1AJZ5</accession>
<evidence type="ECO:0000313" key="10">
    <source>
        <dbReference type="EMBL" id="ANP46882.1"/>
    </source>
</evidence>
<evidence type="ECO:0000256" key="4">
    <source>
        <dbReference type="ARBA" id="ARBA00023239"/>
    </source>
</evidence>
<dbReference type="EC" id="4.1.1.17" evidence="6"/>
<dbReference type="EMBL" id="CP013244">
    <property type="protein sequence ID" value="ANP46882.1"/>
    <property type="molecule type" value="Genomic_DNA"/>
</dbReference>
<dbReference type="GO" id="GO:0033387">
    <property type="term" value="P:putrescine biosynthetic process from arginine, via ornithine"/>
    <property type="evidence" value="ECO:0007669"/>
    <property type="project" value="TreeGrafter"/>
</dbReference>
<evidence type="ECO:0000256" key="5">
    <source>
        <dbReference type="ARBA" id="ARBA00034115"/>
    </source>
</evidence>
<reference evidence="10 11" key="1">
    <citation type="submission" date="2015-11" db="EMBL/GenBank/DDBJ databases">
        <title>Whole-Genome Sequence of Candidatus Oderbacter manganicum from the National Park Lower Oder Valley, Germany.</title>
        <authorList>
            <person name="Braun B."/>
            <person name="Liere K."/>
            <person name="Szewzyk U."/>
        </authorList>
    </citation>
    <scope>NUCLEOTIDE SEQUENCE [LARGE SCALE GENOMIC DNA]</scope>
    <source>
        <strain evidence="10 11">OTSz_A_272</strain>
    </source>
</reference>
<dbReference type="InterPro" id="IPR022653">
    <property type="entry name" value="De-COase2_pyr-phos_BS"/>
</dbReference>
<sequence length="405" mass="43793">MDSVLSPLDLTAREAPEGPVAIARPHRVAAAATWFRENFPGETFYAVKANPSEWVLDALWANGIKSFDVASDNEAALIAKKFPGAQIAFMHPVKSRRAIGRAFHDFGVKTFALDSEDELNKILTETGFAKDLTLVVRFAVSGDGAAYPLARKFGVTAEEAPALLRKTRQVSEEMLGVSFHVGSQCMRTEAFRSAMDMVNRAIVEAGVLVDIVDVGGGFPAVYPGMTPPPMIEYVNAIKTGFEDMFVAQNAKLWAEPGRALVAEAGSTVTRVELRKGDALYLNDGAFGTLFDATHLNWAFPAKLLRKQPSRAKLAPFRLYGPTCDSMDAAAGPFMLPADIQEGDLIEIGSLGAYGTAMGTRFNGFGETVTIESKDAPWPSMYGHASAPVVAMAKRKRVNTKKPKQI</sequence>
<feature type="domain" description="Orn/DAP/Arg decarboxylase 2 N-terminal" evidence="9">
    <location>
        <begin position="31"/>
        <end position="262"/>
    </location>
</feature>
<dbReference type="InterPro" id="IPR029066">
    <property type="entry name" value="PLP-binding_barrel"/>
</dbReference>
<dbReference type="OrthoDB" id="9802147at2"/>
<dbReference type="InterPro" id="IPR009006">
    <property type="entry name" value="Ala_racemase/Decarboxylase_C"/>
</dbReference>
<dbReference type="Proteomes" id="UP000092498">
    <property type="component" value="Chromosome"/>
</dbReference>
<dbReference type="Gene3D" id="2.40.37.10">
    <property type="entry name" value="Lyase, Ornithine Decarboxylase, Chain A, domain 1"/>
    <property type="match status" value="1"/>
</dbReference>
<dbReference type="KEGG" id="cbot:ATE48_13630"/>
<dbReference type="CDD" id="cd00622">
    <property type="entry name" value="PLPDE_III_ODC"/>
    <property type="match status" value="1"/>
</dbReference>
<dbReference type="Gene3D" id="3.20.20.10">
    <property type="entry name" value="Alanine racemase"/>
    <property type="match status" value="1"/>
</dbReference>
<dbReference type="RefSeq" id="WP_066772392.1">
    <property type="nucleotide sequence ID" value="NZ_CP013244.1"/>
</dbReference>
<comment type="cofactor">
    <cofactor evidence="1 8">
        <name>pyridoxal 5'-phosphate</name>
        <dbReference type="ChEBI" id="CHEBI:597326"/>
    </cofactor>
</comment>
<dbReference type="SUPFAM" id="SSF50621">
    <property type="entry name" value="Alanine racemase C-terminal domain-like"/>
    <property type="match status" value="1"/>
</dbReference>
<comment type="pathway">
    <text evidence="5">Amine and polyamine biosynthesis; putrescine biosynthesis via L-ornithine pathway; putrescine from L-ornithine: step 1/1.</text>
</comment>
<comment type="catalytic activity">
    <reaction evidence="7">
        <text>L-ornithine + H(+) = putrescine + CO2</text>
        <dbReference type="Rhea" id="RHEA:22964"/>
        <dbReference type="ChEBI" id="CHEBI:15378"/>
        <dbReference type="ChEBI" id="CHEBI:16526"/>
        <dbReference type="ChEBI" id="CHEBI:46911"/>
        <dbReference type="ChEBI" id="CHEBI:326268"/>
        <dbReference type="EC" id="4.1.1.17"/>
    </reaction>
</comment>
<name>A0A1B1AJZ5_9PROT</name>
<dbReference type="STRING" id="1759059.ATE48_13630"/>
<feature type="active site" description="Proton donor" evidence="8">
    <location>
        <position position="323"/>
    </location>
</feature>
<proteinExistence type="inferred from homology"/>
<organism evidence="10 11">
    <name type="scientific">Candidatus Viadribacter manganicus</name>
    <dbReference type="NCBI Taxonomy" id="1759059"/>
    <lineage>
        <taxon>Bacteria</taxon>
        <taxon>Pseudomonadati</taxon>
        <taxon>Pseudomonadota</taxon>
        <taxon>Alphaproteobacteria</taxon>
        <taxon>Hyphomonadales</taxon>
        <taxon>Hyphomonadaceae</taxon>
        <taxon>Candidatus Viadribacter</taxon>
    </lineage>
</organism>
<dbReference type="Pfam" id="PF02784">
    <property type="entry name" value="Orn_Arg_deC_N"/>
    <property type="match status" value="1"/>
</dbReference>
<dbReference type="InterPro" id="IPR022644">
    <property type="entry name" value="De-COase2_N"/>
</dbReference>
<evidence type="ECO:0000259" key="9">
    <source>
        <dbReference type="Pfam" id="PF02784"/>
    </source>
</evidence>
<evidence type="ECO:0000256" key="6">
    <source>
        <dbReference type="ARBA" id="ARBA00034138"/>
    </source>
</evidence>
<evidence type="ECO:0000256" key="8">
    <source>
        <dbReference type="PIRSR" id="PIRSR600183-50"/>
    </source>
</evidence>
<dbReference type="PRINTS" id="PR01179">
    <property type="entry name" value="ODADCRBXLASE"/>
</dbReference>
<dbReference type="InterPro" id="IPR002433">
    <property type="entry name" value="Orn_de-COase"/>
</dbReference>
<feature type="modified residue" description="N6-(pyridoxal phosphate)lysine" evidence="8">
    <location>
        <position position="48"/>
    </location>
</feature>
<gene>
    <name evidence="10" type="ORF">ATE48_13630</name>
</gene>
<evidence type="ECO:0000256" key="7">
    <source>
        <dbReference type="ARBA" id="ARBA00049127"/>
    </source>
</evidence>
<dbReference type="AlphaFoldDB" id="A0A1B1AJZ5"/>
<dbReference type="PROSITE" id="PS00878">
    <property type="entry name" value="ODR_DC_2_1"/>
    <property type="match status" value="1"/>
</dbReference>
<dbReference type="FunFam" id="3.20.20.10:FF:000008">
    <property type="entry name" value="Ornithine decarboxylase"/>
    <property type="match status" value="1"/>
</dbReference>
<dbReference type="PANTHER" id="PTHR11482">
    <property type="entry name" value="ARGININE/DIAMINOPIMELATE/ORNITHINE DECARBOXYLASE"/>
    <property type="match status" value="1"/>
</dbReference>
<keyword evidence="11" id="KW-1185">Reference proteome</keyword>
<keyword evidence="3 8" id="KW-0663">Pyridoxal phosphate</keyword>
<dbReference type="PROSITE" id="PS00879">
    <property type="entry name" value="ODR_DC_2_2"/>
    <property type="match status" value="1"/>
</dbReference>
<dbReference type="GO" id="GO:0004586">
    <property type="term" value="F:ornithine decarboxylase activity"/>
    <property type="evidence" value="ECO:0007669"/>
    <property type="project" value="UniProtKB-EC"/>
</dbReference>
<evidence type="ECO:0000313" key="11">
    <source>
        <dbReference type="Proteomes" id="UP000092498"/>
    </source>
</evidence>
<comment type="similarity">
    <text evidence="2">Belongs to the Orn/Lys/Arg decarboxylase class-II family.</text>
</comment>
<evidence type="ECO:0000256" key="2">
    <source>
        <dbReference type="ARBA" id="ARBA00008872"/>
    </source>
</evidence>
<dbReference type="GO" id="GO:0005737">
    <property type="term" value="C:cytoplasm"/>
    <property type="evidence" value="ECO:0007669"/>
    <property type="project" value="TreeGrafter"/>
</dbReference>